<dbReference type="EMBL" id="JAJJMA010233551">
    <property type="protein sequence ID" value="MCL7042291.1"/>
    <property type="molecule type" value="Genomic_DNA"/>
</dbReference>
<evidence type="ECO:0000313" key="5">
    <source>
        <dbReference type="Proteomes" id="UP001177140"/>
    </source>
</evidence>
<proteinExistence type="predicted"/>
<dbReference type="Proteomes" id="UP001177140">
    <property type="component" value="Unassembled WGS sequence"/>
</dbReference>
<keyword evidence="5" id="KW-1185">Reference proteome</keyword>
<dbReference type="CDD" id="cd02889">
    <property type="entry name" value="SQCY"/>
    <property type="match status" value="1"/>
</dbReference>
<accession>A0AA41VJ83</accession>
<dbReference type="InterPro" id="IPR008930">
    <property type="entry name" value="Terpenoid_cyclase/PrenylTrfase"/>
</dbReference>
<dbReference type="InterPro" id="IPR032696">
    <property type="entry name" value="SQ_cyclase_C"/>
</dbReference>
<name>A0AA41VJ83_PAPNU</name>
<gene>
    <name evidence="4" type="ORF">MKW94_010693</name>
</gene>
<evidence type="ECO:0000313" key="4">
    <source>
        <dbReference type="EMBL" id="MCL7042291.1"/>
    </source>
</evidence>
<dbReference type="PANTHER" id="PTHR11764">
    <property type="entry name" value="TERPENE CYCLASE/MUTASE FAMILY MEMBER"/>
    <property type="match status" value="1"/>
</dbReference>
<dbReference type="GO" id="GO:0016104">
    <property type="term" value="P:triterpenoid biosynthetic process"/>
    <property type="evidence" value="ECO:0007669"/>
    <property type="project" value="InterPro"/>
</dbReference>
<dbReference type="GO" id="GO:0016866">
    <property type="term" value="F:intramolecular transferase activity"/>
    <property type="evidence" value="ECO:0007669"/>
    <property type="project" value="InterPro"/>
</dbReference>
<comment type="caution">
    <text evidence="4">The sequence shown here is derived from an EMBL/GenBank/DDBJ whole genome shotgun (WGS) entry which is preliminary data.</text>
</comment>
<dbReference type="AlphaFoldDB" id="A0AA41VJ83"/>
<organism evidence="4 5">
    <name type="scientific">Papaver nudicaule</name>
    <name type="common">Iceland poppy</name>
    <dbReference type="NCBI Taxonomy" id="74823"/>
    <lineage>
        <taxon>Eukaryota</taxon>
        <taxon>Viridiplantae</taxon>
        <taxon>Streptophyta</taxon>
        <taxon>Embryophyta</taxon>
        <taxon>Tracheophyta</taxon>
        <taxon>Spermatophyta</taxon>
        <taxon>Magnoliopsida</taxon>
        <taxon>Ranunculales</taxon>
        <taxon>Papaveraceae</taxon>
        <taxon>Papaveroideae</taxon>
        <taxon>Papaver</taxon>
    </lineage>
</organism>
<dbReference type="Gene3D" id="1.50.10.20">
    <property type="match status" value="1"/>
</dbReference>
<protein>
    <recommendedName>
        <fullName evidence="3">Squalene cyclase C-terminal domain-containing protein</fullName>
    </recommendedName>
</protein>
<evidence type="ECO:0000256" key="1">
    <source>
        <dbReference type="ARBA" id="ARBA00022737"/>
    </source>
</evidence>
<keyword evidence="2" id="KW-0413">Isomerase</keyword>
<dbReference type="GO" id="GO:0005811">
    <property type="term" value="C:lipid droplet"/>
    <property type="evidence" value="ECO:0007669"/>
    <property type="project" value="InterPro"/>
</dbReference>
<dbReference type="PANTHER" id="PTHR11764:SF58">
    <property type="entry name" value="BETA-AMYRIN SYNTHASE-RELATED"/>
    <property type="match status" value="1"/>
</dbReference>
<dbReference type="SUPFAM" id="SSF48239">
    <property type="entry name" value="Terpenoid cyclases/Protein prenyltransferases"/>
    <property type="match status" value="1"/>
</dbReference>
<evidence type="ECO:0000256" key="2">
    <source>
        <dbReference type="ARBA" id="ARBA00023235"/>
    </source>
</evidence>
<dbReference type="Pfam" id="PF13243">
    <property type="entry name" value="SQHop_cyclase_C"/>
    <property type="match status" value="1"/>
</dbReference>
<dbReference type="InterPro" id="IPR018333">
    <property type="entry name" value="Squalene_cyclase"/>
</dbReference>
<feature type="domain" description="Squalene cyclase C-terminal" evidence="3">
    <location>
        <begin position="26"/>
        <end position="194"/>
    </location>
</feature>
<reference evidence="4" key="1">
    <citation type="submission" date="2022-03" db="EMBL/GenBank/DDBJ databases">
        <title>A functionally conserved STORR gene fusion in Papaver species that diverged 16.8 million years ago.</title>
        <authorList>
            <person name="Catania T."/>
        </authorList>
    </citation>
    <scope>NUCLEOTIDE SEQUENCE</scope>
    <source>
        <strain evidence="4">S-191538</strain>
    </source>
</reference>
<sequence>MYRYVECTSSAIEALVLFKKLYPDHRTKEIESRIEKAVHYIEHKQEPNGSWYGNWGICYIYSTWFALRAFAAVGKNHANSLFVRKACNFLLSTQKSSGGWGESYLSCMKKEFVPLKDNHLVHTSWALMGLIHAGQAKRDPEPLHRAARVLINNQMENGDFPQQEITGASLKTCMLHYSLYRNTFPIWALGEYRRRVLKNPVQSN</sequence>
<evidence type="ECO:0000259" key="3">
    <source>
        <dbReference type="Pfam" id="PF13243"/>
    </source>
</evidence>
<keyword evidence="1" id="KW-0677">Repeat</keyword>